<evidence type="ECO:0000259" key="8">
    <source>
        <dbReference type="PROSITE" id="PS50928"/>
    </source>
</evidence>
<proteinExistence type="inferred from homology"/>
<keyword evidence="3" id="KW-1003">Cell membrane</keyword>
<evidence type="ECO:0000256" key="6">
    <source>
        <dbReference type="ARBA" id="ARBA00023136"/>
    </source>
</evidence>
<dbReference type="HOGENOM" id="CLU_028518_5_3_9"/>
<reference evidence="9 10" key="1">
    <citation type="submission" date="2011-08" db="EMBL/GenBank/DDBJ databases">
        <title>The Genome Sequence of Clostridium orbiscindens 1_3_50AFAA.</title>
        <authorList>
            <consortium name="The Broad Institute Genome Sequencing Platform"/>
            <person name="Earl A."/>
            <person name="Ward D."/>
            <person name="Feldgarden M."/>
            <person name="Gevers D."/>
            <person name="Daigneault M."/>
            <person name="Strauss J."/>
            <person name="Allen-Vercoe E."/>
            <person name="Young S.K."/>
            <person name="Zeng Q."/>
            <person name="Gargeya S."/>
            <person name="Fitzgerald M."/>
            <person name="Haas B."/>
            <person name="Abouelleil A."/>
            <person name="Alvarado L."/>
            <person name="Arachchi H.M."/>
            <person name="Berlin A."/>
            <person name="Brown A."/>
            <person name="Chapman S.B."/>
            <person name="Chen Z."/>
            <person name="Dunbar C."/>
            <person name="Freedman E."/>
            <person name="Gearin G."/>
            <person name="Gellesch M."/>
            <person name="Goldberg J."/>
            <person name="Griggs A."/>
            <person name="Gujja S."/>
            <person name="Heiman D."/>
            <person name="Howarth C."/>
            <person name="Larson L."/>
            <person name="Lui A."/>
            <person name="MacDonald P.J.P."/>
            <person name="Montmayeur A."/>
            <person name="Murphy C."/>
            <person name="Neiman D."/>
            <person name="Pearson M."/>
            <person name="Priest M."/>
            <person name="Roberts A."/>
            <person name="Saif S."/>
            <person name="Shea T."/>
            <person name="Shenoy N."/>
            <person name="Sisk P."/>
            <person name="Stolte C."/>
            <person name="Sykes S."/>
            <person name="Wortman J."/>
            <person name="Nusbaum C."/>
            <person name="Birren B."/>
        </authorList>
    </citation>
    <scope>NUCLEOTIDE SEQUENCE [LARGE SCALE GENOMIC DNA]</scope>
    <source>
        <strain evidence="9 10">1_3_50AFAA</strain>
    </source>
</reference>
<dbReference type="SUPFAM" id="SSF161098">
    <property type="entry name" value="MetI-like"/>
    <property type="match status" value="1"/>
</dbReference>
<feature type="transmembrane region" description="Helical" evidence="7">
    <location>
        <begin position="232"/>
        <end position="254"/>
    </location>
</feature>
<protein>
    <recommendedName>
        <fullName evidence="8">ABC transmembrane type-1 domain-containing protein</fullName>
    </recommendedName>
</protein>
<dbReference type="EMBL" id="ADLO01000056">
    <property type="protein sequence ID" value="KGF55544.1"/>
    <property type="molecule type" value="Genomic_DNA"/>
</dbReference>
<evidence type="ECO:0000256" key="5">
    <source>
        <dbReference type="ARBA" id="ARBA00022989"/>
    </source>
</evidence>
<feature type="transmembrane region" description="Helical" evidence="7">
    <location>
        <begin position="190"/>
        <end position="212"/>
    </location>
</feature>
<dbReference type="Gene3D" id="1.10.3720.10">
    <property type="entry name" value="MetI-like"/>
    <property type="match status" value="1"/>
</dbReference>
<feature type="domain" description="ABC transmembrane type-1" evidence="8">
    <location>
        <begin position="66"/>
        <end position="255"/>
    </location>
</feature>
<dbReference type="GO" id="GO:0005886">
    <property type="term" value="C:plasma membrane"/>
    <property type="evidence" value="ECO:0007669"/>
    <property type="project" value="UniProtKB-SubCell"/>
</dbReference>
<dbReference type="InterPro" id="IPR035906">
    <property type="entry name" value="MetI-like_sf"/>
</dbReference>
<evidence type="ECO:0000256" key="7">
    <source>
        <dbReference type="RuleBase" id="RU363032"/>
    </source>
</evidence>
<dbReference type="InterPro" id="IPR000515">
    <property type="entry name" value="MetI-like"/>
</dbReference>
<keyword evidence="6 7" id="KW-0472">Membrane</keyword>
<sequence length="266" mass="28710">MKKLHILFLSILPALVILFCFLGFLTAPNDPEEVVITQSFLAPCAEYPLGTDQYGRCVLSRILYGGYTTLGIVLMGSAIVMTVGILLGLLLGQGKAGRNVLFESILNAVTAIPPIAYLIIFISTWGNSVSTMVVALTVSLILRMIKLVKTKTELEYSKAYVLCAVASGASRFRILLVHILPNLIRDAFRFSCLSAGEMILSISGFSFIGLSLGEGVIDWGSMVSEGRTSFGLAPGLVLYPMLFIFLCVLSFNLLGRQLEAGGRIDA</sequence>
<keyword evidence="5 7" id="KW-1133">Transmembrane helix</keyword>
<dbReference type="AlphaFoldDB" id="A0A096DDE1"/>
<feature type="transmembrane region" description="Helical" evidence="7">
    <location>
        <begin position="70"/>
        <end position="92"/>
    </location>
</feature>
<evidence type="ECO:0000256" key="4">
    <source>
        <dbReference type="ARBA" id="ARBA00022692"/>
    </source>
</evidence>
<dbReference type="PROSITE" id="PS50928">
    <property type="entry name" value="ABC_TM1"/>
    <property type="match status" value="1"/>
</dbReference>
<name>A0A096DDE1_FLAPL</name>
<evidence type="ECO:0000256" key="2">
    <source>
        <dbReference type="ARBA" id="ARBA00022448"/>
    </source>
</evidence>
<feature type="transmembrane region" description="Helical" evidence="7">
    <location>
        <begin position="129"/>
        <end position="148"/>
    </location>
</feature>
<dbReference type="RefSeq" id="WP_044940895.1">
    <property type="nucleotide sequence ID" value="NZ_KN174163.1"/>
</dbReference>
<dbReference type="Pfam" id="PF00528">
    <property type="entry name" value="BPD_transp_1"/>
    <property type="match status" value="1"/>
</dbReference>
<keyword evidence="10" id="KW-1185">Reference proteome</keyword>
<keyword evidence="2 7" id="KW-0813">Transport</keyword>
<evidence type="ECO:0000256" key="1">
    <source>
        <dbReference type="ARBA" id="ARBA00004651"/>
    </source>
</evidence>
<accession>A0A096DDE1</accession>
<feature type="transmembrane region" description="Helical" evidence="7">
    <location>
        <begin position="104"/>
        <end position="123"/>
    </location>
</feature>
<dbReference type="GO" id="GO:0055085">
    <property type="term" value="P:transmembrane transport"/>
    <property type="evidence" value="ECO:0007669"/>
    <property type="project" value="InterPro"/>
</dbReference>
<comment type="similarity">
    <text evidence="7">Belongs to the binding-protein-dependent transport system permease family.</text>
</comment>
<dbReference type="InterPro" id="IPR050366">
    <property type="entry name" value="BP-dependent_transpt_permease"/>
</dbReference>
<dbReference type="Proteomes" id="UP000029585">
    <property type="component" value="Unassembled WGS sequence"/>
</dbReference>
<evidence type="ECO:0000256" key="3">
    <source>
        <dbReference type="ARBA" id="ARBA00022475"/>
    </source>
</evidence>
<evidence type="ECO:0000313" key="9">
    <source>
        <dbReference type="EMBL" id="KGF55544.1"/>
    </source>
</evidence>
<dbReference type="eggNOG" id="COG1173">
    <property type="taxonomic scope" value="Bacteria"/>
</dbReference>
<comment type="caution">
    <text evidence="9">The sequence shown here is derived from an EMBL/GenBank/DDBJ whole genome shotgun (WGS) entry which is preliminary data.</text>
</comment>
<comment type="subcellular location">
    <subcellularLocation>
        <location evidence="1 7">Cell membrane</location>
        <topology evidence="1 7">Multi-pass membrane protein</topology>
    </subcellularLocation>
</comment>
<dbReference type="PANTHER" id="PTHR43386:SF1">
    <property type="entry name" value="D,D-DIPEPTIDE TRANSPORT SYSTEM PERMEASE PROTEIN DDPC-RELATED"/>
    <property type="match status" value="1"/>
</dbReference>
<feature type="transmembrane region" description="Helical" evidence="7">
    <location>
        <begin position="7"/>
        <end position="27"/>
    </location>
</feature>
<organism evidence="9 10">
    <name type="scientific">Flavonifractor plautii 1_3_50AFAA</name>
    <dbReference type="NCBI Taxonomy" id="742738"/>
    <lineage>
        <taxon>Bacteria</taxon>
        <taxon>Bacillati</taxon>
        <taxon>Bacillota</taxon>
        <taxon>Clostridia</taxon>
        <taxon>Eubacteriales</taxon>
        <taxon>Oscillospiraceae</taxon>
        <taxon>Flavonifractor</taxon>
    </lineage>
</organism>
<keyword evidence="4 7" id="KW-0812">Transmembrane</keyword>
<evidence type="ECO:0000313" key="10">
    <source>
        <dbReference type="Proteomes" id="UP000029585"/>
    </source>
</evidence>
<gene>
    <name evidence="9" type="ORF">HMPREF9460_01857</name>
</gene>
<dbReference type="PATRIC" id="fig|742738.3.peg.1909"/>
<dbReference type="PANTHER" id="PTHR43386">
    <property type="entry name" value="OLIGOPEPTIDE TRANSPORT SYSTEM PERMEASE PROTEIN APPC"/>
    <property type="match status" value="1"/>
</dbReference>